<accession>A0A513PWK0</accession>
<organism evidence="1 2">
    <name type="scientific">Vibrio phage 2 TSL-2019</name>
    <dbReference type="NCBI Taxonomy" id="2508172"/>
    <lineage>
        <taxon>Viruses</taxon>
        <taxon>Duplodnaviria</taxon>
        <taxon>Heunggongvirae</taxon>
        <taxon>Uroviricota</taxon>
        <taxon>Caudoviricetes</taxon>
        <taxon>Chimalliviridae</taxon>
        <taxon>Gorgonvirinae</taxon>
        <taxon>Aphroditevirus</taxon>
        <taxon>Aphroditevirus av2TSL2019</taxon>
    </lineage>
</organism>
<proteinExistence type="predicted"/>
<dbReference type="GeneID" id="55613521"/>
<keyword evidence="2" id="KW-1185">Reference proteome</keyword>
<evidence type="ECO:0000313" key="2">
    <source>
        <dbReference type="Proteomes" id="UP000320660"/>
    </source>
</evidence>
<evidence type="ECO:0000313" key="1">
    <source>
        <dbReference type="EMBL" id="QAU04308.1"/>
    </source>
</evidence>
<dbReference type="KEGG" id="vg:55613521"/>
<dbReference type="EMBL" id="MK368614">
    <property type="protein sequence ID" value="QAU04308.1"/>
    <property type="molecule type" value="Genomic_DNA"/>
</dbReference>
<dbReference type="RefSeq" id="YP_009843255.1">
    <property type="nucleotide sequence ID" value="NC_048747.1"/>
</dbReference>
<protein>
    <submittedName>
        <fullName evidence="1">Uncharacterized protein</fullName>
    </submittedName>
</protein>
<sequence>MLKEIIQAFSDKMEESGPIDPKQHQDDTILVLGLQTTLPHECLHPNGNFLNLMACALSGQLVALKALTQCEANIRNVLYYIDYLHETTLYGYVDVSEIEELKDQIISVTF</sequence>
<dbReference type="Proteomes" id="UP000320660">
    <property type="component" value="Segment"/>
</dbReference>
<reference evidence="1 2" key="1">
    <citation type="submission" date="2019-01" db="EMBL/GenBank/DDBJ databases">
        <authorList>
            <person name="Le T.S."/>
            <person name="Kurtboke I."/>
        </authorList>
    </citation>
    <scope>NUCLEOTIDE SEQUENCE [LARGE SCALE GENOMIC DNA]</scope>
</reference>
<name>A0A513PWK0_9CAUD</name>